<dbReference type="InterPro" id="IPR000962">
    <property type="entry name" value="Znf_DskA_TraR"/>
</dbReference>
<gene>
    <name evidence="6" type="ORF">BI347_21000</name>
</gene>
<name>A0A1S1WSR0_9NEIS</name>
<dbReference type="EMBL" id="MKCS01000004">
    <property type="protein sequence ID" value="OHX10276.1"/>
    <property type="molecule type" value="Genomic_DNA"/>
</dbReference>
<evidence type="ECO:0000256" key="4">
    <source>
        <dbReference type="PROSITE-ProRule" id="PRU00510"/>
    </source>
</evidence>
<dbReference type="PANTHER" id="PTHR38777">
    <property type="entry name" value="FELS-2 PROPHAGE PROTEIN"/>
    <property type="match status" value="1"/>
</dbReference>
<evidence type="ECO:0000256" key="2">
    <source>
        <dbReference type="ARBA" id="ARBA00022771"/>
    </source>
</evidence>
<evidence type="ECO:0000259" key="5">
    <source>
        <dbReference type="Pfam" id="PF01258"/>
    </source>
</evidence>
<dbReference type="AlphaFoldDB" id="A0A1S1WSR0"/>
<protein>
    <submittedName>
        <fullName evidence="6">Conjugal transfer protein TraR</fullName>
    </submittedName>
</protein>
<evidence type="ECO:0000313" key="7">
    <source>
        <dbReference type="Proteomes" id="UP000180088"/>
    </source>
</evidence>
<dbReference type="RefSeq" id="WP_047257752.1">
    <property type="nucleotide sequence ID" value="NZ_MKCS01000004.1"/>
</dbReference>
<dbReference type="GO" id="GO:0008270">
    <property type="term" value="F:zinc ion binding"/>
    <property type="evidence" value="ECO:0007669"/>
    <property type="project" value="UniProtKB-KW"/>
</dbReference>
<keyword evidence="3" id="KW-0862">Zinc</keyword>
<accession>A0A1S1WSR0</accession>
<organism evidence="6 7">
    <name type="scientific">Chromobacterium sphagni</name>
    <dbReference type="NCBI Taxonomy" id="1903179"/>
    <lineage>
        <taxon>Bacteria</taxon>
        <taxon>Pseudomonadati</taxon>
        <taxon>Pseudomonadota</taxon>
        <taxon>Betaproteobacteria</taxon>
        <taxon>Neisseriales</taxon>
        <taxon>Chromobacteriaceae</taxon>
        <taxon>Chromobacterium</taxon>
    </lineage>
</organism>
<keyword evidence="1" id="KW-0479">Metal-binding</keyword>
<dbReference type="OrthoDB" id="9811543at2"/>
<dbReference type="NCBIfam" id="TIGR02419">
    <property type="entry name" value="C4_traR_proteo"/>
    <property type="match status" value="1"/>
</dbReference>
<comment type="caution">
    <text evidence="6">The sequence shown here is derived from an EMBL/GenBank/DDBJ whole genome shotgun (WGS) entry which is preliminary data.</text>
</comment>
<dbReference type="STRING" id="1903179.BI347_21000"/>
<dbReference type="GO" id="GO:1900378">
    <property type="term" value="P:positive regulation of secondary metabolite biosynthetic process"/>
    <property type="evidence" value="ECO:0007669"/>
    <property type="project" value="TreeGrafter"/>
</dbReference>
<keyword evidence="2" id="KW-0863">Zinc-finger</keyword>
<dbReference type="InterPro" id="IPR012783">
    <property type="entry name" value="Znf_C4_TraR"/>
</dbReference>
<proteinExistence type="predicted"/>
<dbReference type="SUPFAM" id="SSF57716">
    <property type="entry name" value="Glucocorticoid receptor-like (DNA-binding domain)"/>
    <property type="match status" value="1"/>
</dbReference>
<dbReference type="InterPro" id="IPR020458">
    <property type="entry name" value="Znf_DskA_TraR_CS"/>
</dbReference>
<dbReference type="PROSITE" id="PS01102">
    <property type="entry name" value="ZF_DKSA_1"/>
    <property type="match status" value="1"/>
</dbReference>
<evidence type="ECO:0000256" key="3">
    <source>
        <dbReference type="ARBA" id="ARBA00022833"/>
    </source>
</evidence>
<sequence length="72" mass="7683">MDEFDRAQELEALYLAASLAAQAAASRPLGASLSQCDDCGEPIPEARRLAAPGCTRCMDCQARAEQRKRGGL</sequence>
<feature type="zinc finger region" description="dksA C4-type" evidence="4">
    <location>
        <begin position="36"/>
        <end position="60"/>
    </location>
</feature>
<dbReference type="Gene3D" id="1.20.120.910">
    <property type="entry name" value="DksA, coiled-coil domain"/>
    <property type="match status" value="1"/>
</dbReference>
<evidence type="ECO:0000256" key="1">
    <source>
        <dbReference type="ARBA" id="ARBA00022723"/>
    </source>
</evidence>
<evidence type="ECO:0000313" key="6">
    <source>
        <dbReference type="EMBL" id="OHX10276.1"/>
    </source>
</evidence>
<dbReference type="PANTHER" id="PTHR38777:SF1">
    <property type="entry name" value="DNAK SUPPRESSOR PROTEIN"/>
    <property type="match status" value="1"/>
</dbReference>
<feature type="domain" description="Zinc finger DksA/TraR C4-type" evidence="5">
    <location>
        <begin position="36"/>
        <end position="66"/>
    </location>
</feature>
<dbReference type="PROSITE" id="PS51128">
    <property type="entry name" value="ZF_DKSA_2"/>
    <property type="match status" value="1"/>
</dbReference>
<dbReference type="Pfam" id="PF01258">
    <property type="entry name" value="zf-dskA_traR"/>
    <property type="match status" value="1"/>
</dbReference>
<dbReference type="Proteomes" id="UP000180088">
    <property type="component" value="Unassembled WGS sequence"/>
</dbReference>
<reference evidence="6 7" key="1">
    <citation type="submission" date="2016-09" db="EMBL/GenBank/DDBJ databases">
        <title>Chromobacterium muskegensis sp. nov., an insecticidal bacterium isolated from Sphagnum bogs.</title>
        <authorList>
            <person name="Sparks M.E."/>
            <person name="Blackburn M.B."/>
            <person name="Gundersen-Rindal D.E."/>
            <person name="Mitchell A."/>
            <person name="Farrar R."/>
            <person name="Kuhar D."/>
        </authorList>
    </citation>
    <scope>NUCLEOTIDE SEQUENCE [LARGE SCALE GENOMIC DNA]</scope>
    <source>
        <strain evidence="6 7">37-2</strain>
    </source>
</reference>